<gene>
    <name evidence="5" type="ORF">CEUSTIGMA_g976.t1</name>
</gene>
<evidence type="ECO:0000256" key="4">
    <source>
        <dbReference type="RuleBase" id="RU363090"/>
    </source>
</evidence>
<dbReference type="AlphaFoldDB" id="A0A250WRQ0"/>
<dbReference type="InterPro" id="IPR005522">
    <property type="entry name" value="IPK"/>
</dbReference>
<comment type="catalytic activity">
    <reaction evidence="4">
        <text>1D-myo-inositol 1,3,4,6-tetrakisphosphate + ATP = 1D-myo-inositol 1,3,4,5,6-pentakisphosphate + ADP + H(+)</text>
        <dbReference type="Rhea" id="RHEA:12717"/>
        <dbReference type="ChEBI" id="CHEBI:15378"/>
        <dbReference type="ChEBI" id="CHEBI:30616"/>
        <dbReference type="ChEBI" id="CHEBI:57660"/>
        <dbReference type="ChEBI" id="CHEBI:57733"/>
        <dbReference type="ChEBI" id="CHEBI:456216"/>
        <dbReference type="EC" id="2.7.1.140"/>
    </reaction>
</comment>
<dbReference type="PANTHER" id="PTHR12400:SF21">
    <property type="entry name" value="KINASE"/>
    <property type="match status" value="1"/>
</dbReference>
<evidence type="ECO:0000313" key="5">
    <source>
        <dbReference type="EMBL" id="GAX73524.1"/>
    </source>
</evidence>
<evidence type="ECO:0000313" key="6">
    <source>
        <dbReference type="Proteomes" id="UP000232323"/>
    </source>
</evidence>
<dbReference type="SUPFAM" id="SSF56104">
    <property type="entry name" value="SAICAR synthase-like"/>
    <property type="match status" value="1"/>
</dbReference>
<dbReference type="GO" id="GO:0005634">
    <property type="term" value="C:nucleus"/>
    <property type="evidence" value="ECO:0007669"/>
    <property type="project" value="TreeGrafter"/>
</dbReference>
<keyword evidence="3 4" id="KW-0418">Kinase</keyword>
<dbReference type="STRING" id="1157962.A0A250WRQ0"/>
<dbReference type="EC" id="2.7.1.151" evidence="4"/>
<accession>A0A250WRQ0</accession>
<dbReference type="Proteomes" id="UP000232323">
    <property type="component" value="Unassembled WGS sequence"/>
</dbReference>
<keyword evidence="4" id="KW-0547">Nucleotide-binding</keyword>
<comment type="catalytic activity">
    <reaction evidence="4">
        <text>1D-myo-inositol 1,4,5-trisphosphate + 2 ATP = 1D-myo-inositol 1,3,4,5,6-pentakisphosphate + 2 ADP + 2 H(+)</text>
        <dbReference type="Rhea" id="RHEA:32359"/>
        <dbReference type="ChEBI" id="CHEBI:15378"/>
        <dbReference type="ChEBI" id="CHEBI:30616"/>
        <dbReference type="ChEBI" id="CHEBI:57733"/>
        <dbReference type="ChEBI" id="CHEBI:203600"/>
        <dbReference type="ChEBI" id="CHEBI:456216"/>
        <dbReference type="EC" id="2.7.1.151"/>
    </reaction>
</comment>
<organism evidence="5 6">
    <name type="scientific">Chlamydomonas eustigma</name>
    <dbReference type="NCBI Taxonomy" id="1157962"/>
    <lineage>
        <taxon>Eukaryota</taxon>
        <taxon>Viridiplantae</taxon>
        <taxon>Chlorophyta</taxon>
        <taxon>core chlorophytes</taxon>
        <taxon>Chlorophyceae</taxon>
        <taxon>CS clade</taxon>
        <taxon>Chlamydomonadales</taxon>
        <taxon>Chlamydomonadaceae</taxon>
        <taxon>Chlamydomonas</taxon>
    </lineage>
</organism>
<dbReference type="GO" id="GO:0005524">
    <property type="term" value="F:ATP binding"/>
    <property type="evidence" value="ECO:0007669"/>
    <property type="project" value="UniProtKB-KW"/>
</dbReference>
<dbReference type="PANTHER" id="PTHR12400">
    <property type="entry name" value="INOSITOL POLYPHOSPHATE KINASE"/>
    <property type="match status" value="1"/>
</dbReference>
<dbReference type="EMBL" id="BEGY01000004">
    <property type="protein sequence ID" value="GAX73524.1"/>
    <property type="molecule type" value="Genomic_DNA"/>
</dbReference>
<reference evidence="5 6" key="1">
    <citation type="submission" date="2017-08" db="EMBL/GenBank/DDBJ databases">
        <title>Acidophilic green algal genome provides insights into adaptation to an acidic environment.</title>
        <authorList>
            <person name="Hirooka S."/>
            <person name="Hirose Y."/>
            <person name="Kanesaki Y."/>
            <person name="Higuchi S."/>
            <person name="Fujiwara T."/>
            <person name="Onuma R."/>
            <person name="Era A."/>
            <person name="Ohbayashi R."/>
            <person name="Uzuka A."/>
            <person name="Nozaki H."/>
            <person name="Yoshikawa H."/>
            <person name="Miyagishima S.Y."/>
        </authorList>
    </citation>
    <scope>NUCLEOTIDE SEQUENCE [LARGE SCALE GENOMIC DNA]</scope>
    <source>
        <strain evidence="5 6">NIES-2499</strain>
    </source>
</reference>
<comment type="caution">
    <text evidence="5">The sequence shown here is derived from an EMBL/GenBank/DDBJ whole genome shotgun (WGS) entry which is preliminary data.</text>
</comment>
<protein>
    <recommendedName>
        <fullName evidence="4">Inositol polyphosphate multikinase</fullName>
        <ecNumber evidence="4">2.7.1.140</ecNumber>
        <ecNumber evidence="4">2.7.1.151</ecNumber>
    </recommendedName>
</protein>
<evidence type="ECO:0000256" key="3">
    <source>
        <dbReference type="ARBA" id="ARBA00022777"/>
    </source>
</evidence>
<evidence type="ECO:0000256" key="2">
    <source>
        <dbReference type="ARBA" id="ARBA00022679"/>
    </source>
</evidence>
<proteinExistence type="inferred from homology"/>
<dbReference type="Gene3D" id="3.30.470.160">
    <property type="entry name" value="Inositol polyphosphate kinase"/>
    <property type="match status" value="1"/>
</dbReference>
<dbReference type="Pfam" id="PF03770">
    <property type="entry name" value="IPK"/>
    <property type="match status" value="1"/>
</dbReference>
<dbReference type="EC" id="2.7.1.140" evidence="4"/>
<dbReference type="GO" id="GO:0005737">
    <property type="term" value="C:cytoplasm"/>
    <property type="evidence" value="ECO:0007669"/>
    <property type="project" value="TreeGrafter"/>
</dbReference>
<sequence>MNRIPISSSLGALHETAGGHSKALLTSPQHDGCVLKILSNSEYNTIKYLQDTSLREFCPELHGVTQIDGMDYMVVQNLLHGMKEPKVMDIKMGTRTFELSEVDKPEKRKDLLEKMIALDPTAPSDEERLEGVTKLRYMQYREQCSTTASLGFRMEGITSSSCHTDDSSRSLCKEAARLIRDRDGALAAISGYFEGDWGLINFFRLKLIELQSRLHESEWFAGHELIGTSLLFVYDQSPDHQQSCAIGTSGLEEVSLRMETRPIVGSVWMIDFVHTHPAREQPLTHEVQWKEGSQEDGYLIGLTSLISLLQDLLKKTSPPVQEAGTS</sequence>
<dbReference type="GO" id="GO:0046854">
    <property type="term" value="P:phosphatidylinositol phosphate biosynthetic process"/>
    <property type="evidence" value="ECO:0007669"/>
    <property type="project" value="TreeGrafter"/>
</dbReference>
<keyword evidence="6" id="KW-1185">Reference proteome</keyword>
<dbReference type="GO" id="GO:0000828">
    <property type="term" value="F:inositol hexakisphosphate kinase activity"/>
    <property type="evidence" value="ECO:0007669"/>
    <property type="project" value="TreeGrafter"/>
</dbReference>
<name>A0A250WRQ0_9CHLO</name>
<keyword evidence="4" id="KW-0067">ATP-binding</keyword>
<dbReference type="GO" id="GO:0047326">
    <property type="term" value="F:inositol-1,3,4,6-tetrakisphosphate 5-kinase activity"/>
    <property type="evidence" value="ECO:0007669"/>
    <property type="project" value="RHEA"/>
</dbReference>
<evidence type="ECO:0000256" key="1">
    <source>
        <dbReference type="ARBA" id="ARBA00007374"/>
    </source>
</evidence>
<dbReference type="GO" id="GO:0032958">
    <property type="term" value="P:inositol phosphate biosynthetic process"/>
    <property type="evidence" value="ECO:0007669"/>
    <property type="project" value="InterPro"/>
</dbReference>
<dbReference type="OrthoDB" id="5958943at2759"/>
<dbReference type="InterPro" id="IPR038286">
    <property type="entry name" value="IPK_sf"/>
</dbReference>
<comment type="similarity">
    <text evidence="1 4">Belongs to the inositol phosphokinase (IPK) family.</text>
</comment>
<keyword evidence="2 4" id="KW-0808">Transferase</keyword>
<comment type="function">
    <text evidence="4">Inositol phosphate kinase with a broad substrate specificity.</text>
</comment>